<comment type="pathway">
    <text evidence="19">Glycan biosynthesis.</text>
</comment>
<dbReference type="PANTHER" id="PTHR32282">
    <property type="entry name" value="BINDING PROTEIN TRANSPEPTIDASE, PUTATIVE-RELATED"/>
    <property type="match status" value="1"/>
</dbReference>
<evidence type="ECO:0000256" key="5">
    <source>
        <dbReference type="ARBA" id="ARBA00022645"/>
    </source>
</evidence>
<dbReference type="GO" id="GO:0030288">
    <property type="term" value="C:outer membrane-bounded periplasmic space"/>
    <property type="evidence" value="ECO:0007669"/>
    <property type="project" value="TreeGrafter"/>
</dbReference>
<dbReference type="GO" id="GO:0008360">
    <property type="term" value="P:regulation of cell shape"/>
    <property type="evidence" value="ECO:0007669"/>
    <property type="project" value="UniProtKB-KW"/>
</dbReference>
<keyword evidence="24" id="KW-1185">Reference proteome</keyword>
<dbReference type="InterPro" id="IPR012338">
    <property type="entry name" value="Beta-lactam/transpept-like"/>
</dbReference>
<keyword evidence="10" id="KW-0378">Hydrolase</keyword>
<evidence type="ECO:0000256" key="11">
    <source>
        <dbReference type="ARBA" id="ARBA00022960"/>
    </source>
</evidence>
<dbReference type="FunCoup" id="E6W678">
    <property type="interactions" value="296"/>
</dbReference>
<keyword evidence="5" id="KW-0121">Carboxypeptidase</keyword>
<comment type="pathway">
    <text evidence="2">Cell wall biogenesis; peptidoglycan biosynthesis.</text>
</comment>
<name>E6W678_DESIS</name>
<keyword evidence="16" id="KW-0961">Cell wall biogenesis/degradation</keyword>
<evidence type="ECO:0000256" key="2">
    <source>
        <dbReference type="ARBA" id="ARBA00004752"/>
    </source>
</evidence>
<keyword evidence="14 20" id="KW-0472">Membrane</keyword>
<dbReference type="InterPro" id="IPR023346">
    <property type="entry name" value="Lysozyme-like_dom_sf"/>
</dbReference>
<dbReference type="GO" id="GO:0009252">
    <property type="term" value="P:peptidoglycan biosynthetic process"/>
    <property type="evidence" value="ECO:0007669"/>
    <property type="project" value="UniProtKB-KW"/>
</dbReference>
<protein>
    <recommendedName>
        <fullName evidence="17">peptidoglycan glycosyltransferase</fullName>
        <ecNumber evidence="17">2.4.99.28</ecNumber>
    </recommendedName>
</protein>
<proteinExistence type="inferred from homology"/>
<feature type="domain" description="Glycosyl transferase family 51" evidence="22">
    <location>
        <begin position="101"/>
        <end position="274"/>
    </location>
</feature>
<dbReference type="GO" id="GO:0016020">
    <property type="term" value="C:membrane"/>
    <property type="evidence" value="ECO:0007669"/>
    <property type="project" value="UniProtKB-SubCell"/>
</dbReference>
<dbReference type="EMBL" id="CP002432">
    <property type="protein sequence ID" value="ADU66114.1"/>
    <property type="molecule type" value="Genomic_DNA"/>
</dbReference>
<dbReference type="GO" id="GO:0008955">
    <property type="term" value="F:peptidoglycan glycosyltransferase activity"/>
    <property type="evidence" value="ECO:0007669"/>
    <property type="project" value="UniProtKB-EC"/>
</dbReference>
<evidence type="ECO:0000313" key="23">
    <source>
        <dbReference type="EMBL" id="ADU66114.1"/>
    </source>
</evidence>
<comment type="subcellular location">
    <subcellularLocation>
        <location evidence="1">Membrane</location>
    </subcellularLocation>
</comment>
<dbReference type="AlphaFoldDB" id="E6W678"/>
<evidence type="ECO:0000256" key="3">
    <source>
        <dbReference type="ARBA" id="ARBA00007090"/>
    </source>
</evidence>
<evidence type="ECO:0000256" key="12">
    <source>
        <dbReference type="ARBA" id="ARBA00022984"/>
    </source>
</evidence>
<keyword evidence="9 20" id="KW-0812">Transmembrane</keyword>
<dbReference type="InterPro" id="IPR001264">
    <property type="entry name" value="Glyco_trans_51"/>
</dbReference>
<evidence type="ECO:0000256" key="19">
    <source>
        <dbReference type="ARBA" id="ARBA00060592"/>
    </source>
</evidence>
<accession>E6W678</accession>
<dbReference type="InterPro" id="IPR050396">
    <property type="entry name" value="Glycosyltr_51/Transpeptidase"/>
</dbReference>
<dbReference type="eggNOG" id="COG5009">
    <property type="taxonomic scope" value="Bacteria"/>
</dbReference>
<evidence type="ECO:0000256" key="14">
    <source>
        <dbReference type="ARBA" id="ARBA00023136"/>
    </source>
</evidence>
<evidence type="ECO:0000256" key="7">
    <source>
        <dbReference type="ARBA" id="ARBA00022676"/>
    </source>
</evidence>
<dbReference type="Gene3D" id="1.10.3810.10">
    <property type="entry name" value="Biosynthetic peptidoglycan transglycosylase-like"/>
    <property type="match status" value="1"/>
</dbReference>
<reference evidence="23 24" key="1">
    <citation type="submission" date="2010-12" db="EMBL/GenBank/DDBJ databases">
        <title>Complete sequence of Desulfurispirillum indicum S5.</title>
        <authorList>
            <consortium name="US DOE Joint Genome Institute"/>
            <person name="Lucas S."/>
            <person name="Copeland A."/>
            <person name="Lapidus A."/>
            <person name="Cheng J.-F."/>
            <person name="Goodwin L."/>
            <person name="Pitluck S."/>
            <person name="Chertkov O."/>
            <person name="Held B."/>
            <person name="Detter J.C."/>
            <person name="Han C."/>
            <person name="Tapia R."/>
            <person name="Land M."/>
            <person name="Hauser L."/>
            <person name="Kyrpides N."/>
            <person name="Ivanova N."/>
            <person name="Mikhailova N."/>
            <person name="Haggblom M."/>
            <person name="Rauschenbach I."/>
            <person name="Bini E."/>
            <person name="Woyke T."/>
        </authorList>
    </citation>
    <scope>NUCLEOTIDE SEQUENCE [LARGE SCALE GENOMIC DNA]</scope>
    <source>
        <strain evidence="24">ATCC BAA-1389 / DSM 22839 / S5</strain>
    </source>
</reference>
<dbReference type="NCBIfam" id="TIGR02074">
    <property type="entry name" value="PBP_1a_fam"/>
    <property type="match status" value="1"/>
</dbReference>
<dbReference type="OrthoDB" id="9766909at2"/>
<keyword evidence="12" id="KW-0573">Peptidoglycan synthesis</keyword>
<evidence type="ECO:0000256" key="18">
    <source>
        <dbReference type="ARBA" id="ARBA00049902"/>
    </source>
</evidence>
<feature type="transmembrane region" description="Helical" evidence="20">
    <location>
        <begin position="51"/>
        <end position="74"/>
    </location>
</feature>
<evidence type="ECO:0000259" key="21">
    <source>
        <dbReference type="Pfam" id="PF00905"/>
    </source>
</evidence>
<keyword evidence="6" id="KW-0645">Protease</keyword>
<dbReference type="Proteomes" id="UP000002572">
    <property type="component" value="Chromosome"/>
</dbReference>
<gene>
    <name evidence="23" type="ordered locus">Selin_1379</name>
</gene>
<dbReference type="Pfam" id="PF00905">
    <property type="entry name" value="Transpeptidase"/>
    <property type="match status" value="1"/>
</dbReference>
<evidence type="ECO:0000256" key="8">
    <source>
        <dbReference type="ARBA" id="ARBA00022679"/>
    </source>
</evidence>
<evidence type="ECO:0000259" key="22">
    <source>
        <dbReference type="Pfam" id="PF00912"/>
    </source>
</evidence>
<evidence type="ECO:0000256" key="16">
    <source>
        <dbReference type="ARBA" id="ARBA00023316"/>
    </source>
</evidence>
<evidence type="ECO:0000256" key="15">
    <source>
        <dbReference type="ARBA" id="ARBA00023268"/>
    </source>
</evidence>
<evidence type="ECO:0000256" key="10">
    <source>
        <dbReference type="ARBA" id="ARBA00022801"/>
    </source>
</evidence>
<organism evidence="23 24">
    <name type="scientific">Desulfurispirillum indicum (strain ATCC BAA-1389 / DSM 22839 / S5)</name>
    <dbReference type="NCBI Taxonomy" id="653733"/>
    <lineage>
        <taxon>Bacteria</taxon>
        <taxon>Pseudomonadati</taxon>
        <taxon>Chrysiogenota</taxon>
        <taxon>Chrysiogenia</taxon>
        <taxon>Chrysiogenales</taxon>
        <taxon>Chrysiogenaceae</taxon>
        <taxon>Desulfurispirillum</taxon>
    </lineage>
</organism>
<keyword evidence="8" id="KW-0808">Transferase</keyword>
<dbReference type="KEGG" id="din:Selin_1379"/>
<dbReference type="InterPro" id="IPR036950">
    <property type="entry name" value="PBP_transglycosylase"/>
</dbReference>
<dbReference type="InParanoid" id="E6W678"/>
<dbReference type="GO" id="GO:0008658">
    <property type="term" value="F:penicillin binding"/>
    <property type="evidence" value="ECO:0007669"/>
    <property type="project" value="InterPro"/>
</dbReference>
<keyword evidence="7" id="KW-0328">Glycosyltransferase</keyword>
<dbReference type="GO" id="GO:0004180">
    <property type="term" value="F:carboxypeptidase activity"/>
    <property type="evidence" value="ECO:0007669"/>
    <property type="project" value="UniProtKB-KW"/>
</dbReference>
<keyword evidence="11" id="KW-0133">Cell shape</keyword>
<dbReference type="Gene3D" id="3.40.710.10">
    <property type="entry name" value="DD-peptidase/beta-lactamase superfamily"/>
    <property type="match status" value="1"/>
</dbReference>
<evidence type="ECO:0000256" key="9">
    <source>
        <dbReference type="ARBA" id="ARBA00022692"/>
    </source>
</evidence>
<dbReference type="STRING" id="653733.Selin_1379"/>
<comment type="similarity">
    <text evidence="4">In the N-terminal section; belongs to the glycosyltransferase 51 family.</text>
</comment>
<evidence type="ECO:0000256" key="6">
    <source>
        <dbReference type="ARBA" id="ARBA00022670"/>
    </source>
</evidence>
<dbReference type="SUPFAM" id="SSF53955">
    <property type="entry name" value="Lysozyme-like"/>
    <property type="match status" value="1"/>
</dbReference>
<evidence type="ECO:0000256" key="1">
    <source>
        <dbReference type="ARBA" id="ARBA00004370"/>
    </source>
</evidence>
<evidence type="ECO:0000256" key="17">
    <source>
        <dbReference type="ARBA" id="ARBA00044770"/>
    </source>
</evidence>
<dbReference type="GO" id="GO:0071555">
    <property type="term" value="P:cell wall organization"/>
    <property type="evidence" value="ECO:0007669"/>
    <property type="project" value="UniProtKB-KW"/>
</dbReference>
<dbReference type="HOGENOM" id="CLU_006354_2_4_0"/>
<dbReference type="Pfam" id="PF00912">
    <property type="entry name" value="Transgly"/>
    <property type="match status" value="1"/>
</dbReference>
<dbReference type="PANTHER" id="PTHR32282:SF27">
    <property type="entry name" value="PENICILLIN-BINDING PROTEIN 1A"/>
    <property type="match status" value="1"/>
</dbReference>
<evidence type="ECO:0000256" key="13">
    <source>
        <dbReference type="ARBA" id="ARBA00022989"/>
    </source>
</evidence>
<dbReference type="FunFam" id="1.10.3810.10:FF:000003">
    <property type="entry name" value="Penicillin-binding protein 1a"/>
    <property type="match status" value="1"/>
</dbReference>
<evidence type="ECO:0000256" key="4">
    <source>
        <dbReference type="ARBA" id="ARBA00007739"/>
    </source>
</evidence>
<dbReference type="RefSeq" id="WP_013505995.1">
    <property type="nucleotide sequence ID" value="NC_014836.1"/>
</dbReference>
<keyword evidence="15" id="KW-0511">Multifunctional enzyme</keyword>
<comment type="similarity">
    <text evidence="3">In the C-terminal section; belongs to the transpeptidase family.</text>
</comment>
<dbReference type="GO" id="GO:0006508">
    <property type="term" value="P:proteolysis"/>
    <property type="evidence" value="ECO:0007669"/>
    <property type="project" value="UniProtKB-KW"/>
</dbReference>
<evidence type="ECO:0000256" key="20">
    <source>
        <dbReference type="SAM" id="Phobius"/>
    </source>
</evidence>
<keyword evidence="13 20" id="KW-1133">Transmembrane helix</keyword>
<feature type="domain" description="Penicillin-binding protein transpeptidase" evidence="21">
    <location>
        <begin position="379"/>
        <end position="618"/>
    </location>
</feature>
<evidence type="ECO:0000313" key="24">
    <source>
        <dbReference type="Proteomes" id="UP000002572"/>
    </source>
</evidence>
<dbReference type="InterPro" id="IPR001460">
    <property type="entry name" value="PCN-bd_Tpept"/>
</dbReference>
<dbReference type="EC" id="2.4.99.28" evidence="17"/>
<sequence>MTDHDDKQPYSTVPAQDADAFLNSLQKSDDDSKPEKPRRAKASKWKLVGRFFLFLFLSFFVFGAGAGSYALYFFTKSLPDFAELESFRPGSITRVYDRNDELIAEFFQEKRIPVSIEDLPPYVYMASVAVEDSTFFEHAGLDFQGITRAFYTNLQAGRVVEGGSTITQQLAKTMFLTPERKLTRKIREAMLAYKIDKSLDKMRILELYLNQIYYGRGAYGIEAAAQNFFNKSAHELSISEAALLAGMPQAPSRYSRDIHSTMTRNRHLHVLSRMREDLVITASQYDSAVNEQLSITGTHRQLNLAPYVNEMVRNHVLERYGSDALYHHGLNIYTTIDLPAQLAAQEAIRKGHEEYTQRHANGLPHDTPPEDVQLALLSIDNHDGSIVALVGGTSFHASQFNRATASLRQSGSAFKPLIFAAGLSRGFTAASIIIDSPIIFASEELVWKPENYSERFYGPTTLREALAMSRNIVTVKLLREVGIPYATEFIQKMGISSTISQDLSIALGSTSVSLLELTRAYAAFPSGGKLHDLFLIRRVEDRDGNVLEERAPSSVRVISPQDAYIMTSMLESAVQDGTGFRAKRLNRPVAGKTGSTNNFVDAWFIGFSPEITTGVWTGFDSPRTLGNQETGSRAAAPVWVDYMERYFVGKPVRNFTAPEDLVFRLVDPKTGKLAHSREGAVYEVFIAGTEPTEYSVRSERQNIDEMYRLRGGGQ</sequence>
<comment type="catalytic activity">
    <reaction evidence="18">
        <text>[GlcNAc-(1-&gt;4)-Mur2Ac(oyl-L-Ala-gamma-D-Glu-L-Lys-D-Ala-D-Ala)](n)-di-trans,octa-cis-undecaprenyl diphosphate + beta-D-GlcNAc-(1-&gt;4)-Mur2Ac(oyl-L-Ala-gamma-D-Glu-L-Lys-D-Ala-D-Ala)-di-trans,octa-cis-undecaprenyl diphosphate = [GlcNAc-(1-&gt;4)-Mur2Ac(oyl-L-Ala-gamma-D-Glu-L-Lys-D-Ala-D-Ala)](n+1)-di-trans,octa-cis-undecaprenyl diphosphate + di-trans,octa-cis-undecaprenyl diphosphate + H(+)</text>
        <dbReference type="Rhea" id="RHEA:23708"/>
        <dbReference type="Rhea" id="RHEA-COMP:9602"/>
        <dbReference type="Rhea" id="RHEA-COMP:9603"/>
        <dbReference type="ChEBI" id="CHEBI:15378"/>
        <dbReference type="ChEBI" id="CHEBI:58405"/>
        <dbReference type="ChEBI" id="CHEBI:60033"/>
        <dbReference type="ChEBI" id="CHEBI:78435"/>
        <dbReference type="EC" id="2.4.99.28"/>
    </reaction>
</comment>
<dbReference type="SUPFAM" id="SSF56601">
    <property type="entry name" value="beta-lactamase/transpeptidase-like"/>
    <property type="match status" value="1"/>
</dbReference>